<comment type="caution">
    <text evidence="1">The sequence shown here is derived from an EMBL/GenBank/DDBJ whole genome shotgun (WGS) entry which is preliminary data.</text>
</comment>
<evidence type="ECO:0000313" key="1">
    <source>
        <dbReference type="EMBL" id="CAF4179920.1"/>
    </source>
</evidence>
<name>A0A820AMP5_9BILA</name>
<accession>A0A820AMP5</accession>
<dbReference type="Proteomes" id="UP000663842">
    <property type="component" value="Unassembled WGS sequence"/>
</dbReference>
<proteinExistence type="predicted"/>
<gene>
    <name evidence="1" type="ORF">UXM345_LOCUS26793</name>
</gene>
<organism evidence="1 2">
    <name type="scientific">Rotaria magnacalcarata</name>
    <dbReference type="NCBI Taxonomy" id="392030"/>
    <lineage>
        <taxon>Eukaryota</taxon>
        <taxon>Metazoa</taxon>
        <taxon>Spiralia</taxon>
        <taxon>Gnathifera</taxon>
        <taxon>Rotifera</taxon>
        <taxon>Eurotatoria</taxon>
        <taxon>Bdelloidea</taxon>
        <taxon>Philodinida</taxon>
        <taxon>Philodinidae</taxon>
        <taxon>Rotaria</taxon>
    </lineage>
</organism>
<reference evidence="1" key="1">
    <citation type="submission" date="2021-02" db="EMBL/GenBank/DDBJ databases">
        <authorList>
            <person name="Nowell W R."/>
        </authorList>
    </citation>
    <scope>NUCLEOTIDE SEQUENCE</scope>
</reference>
<dbReference type="AlphaFoldDB" id="A0A820AMP5"/>
<dbReference type="EMBL" id="CAJOBF010005570">
    <property type="protein sequence ID" value="CAF4179920.1"/>
    <property type="molecule type" value="Genomic_DNA"/>
</dbReference>
<evidence type="ECO:0000313" key="2">
    <source>
        <dbReference type="Proteomes" id="UP000663842"/>
    </source>
</evidence>
<sequence>MSSWLMMDKRTHDKVVFNDGTAAGVLNNLKGCTRTMNLHEADGASTGDIIAAELARQAADMAADAFFERFILWPMDGEPIPNHNCIASIDFSNYPSLEQFGILCGFFSNLYLDLEEEGKGILAEQSFNFRLAGSQEDVKDNISARLNKTTLLTYRFAGLCALLEAAFDIGTEYIQEYITFGTGQADEAFFQRASKVAERKYGQIIRKERRLIIDNDVCKRAHDVTFQNLAQYMALMKIQEEDKNNWFIQSGRQMKSTMRVQVPEENTQVVKSIDNNAVFVRNQKNIDCALTRKQKNMLKKINSYKASILVHPSLIFIKSSLYANSSLKRTSSILETSFLKSLVSDGYLIAIPGGLVCRKIKATVYVKMIPLSDNESKEAFSARLASFHDERLTLNSYLTSCSSISLDSAGLIDPDVIEILQLERYQSLKIDFSSITQRAVDVTNHNDLSRTCSTSTQENVSIDSEINFLSNEDDSLINQLEHENNIQHHELNIFNFIDNFSETDDQSNYSASELVVLSEETIEQQPETIEQQPEITYDETVATNNNPAMKRKEQHDQETFHTTILQNDNFSETIAERLRSKQRKRSLSDRKSLNNIDDMLINTASPTVSAMGLSLPSVSSEEDDIGNHEIKKRIRDCESESESPLAKKLASNQLFLNDVLNLELMSLSSSSSSNVRDQSSICSSHSIDTDSDQLLVLPGFKNNIFEFKMQIQTPSCEKEHSVLQDGVSNDIDPKPISLSNIIVSEESSTTRSNSDIKTRSNSHPVQLPAAAHLNNTTCIWPIGISYQPDFVEYVVTDAEINDFWNTLKDTF</sequence>
<protein>
    <submittedName>
        <fullName evidence="1">Uncharacterized protein</fullName>
    </submittedName>
</protein>